<dbReference type="InterPro" id="IPR013425">
    <property type="entry name" value="Autotrns_rpt"/>
</dbReference>
<dbReference type="SUPFAM" id="SSF103515">
    <property type="entry name" value="Autotransporter"/>
    <property type="match status" value="1"/>
</dbReference>
<dbReference type="InterPro" id="IPR005546">
    <property type="entry name" value="Autotransporte_beta"/>
</dbReference>
<name>A0A1C1YQS5_9HYPH</name>
<dbReference type="Gene3D" id="2.160.20.20">
    <property type="match status" value="2"/>
</dbReference>
<dbReference type="AlphaFoldDB" id="A0A1C1YQS5"/>
<feature type="region of interest" description="Disordered" evidence="2">
    <location>
        <begin position="1"/>
        <end position="25"/>
    </location>
</feature>
<evidence type="ECO:0000256" key="2">
    <source>
        <dbReference type="SAM" id="MobiDB-lite"/>
    </source>
</evidence>
<dbReference type="EMBL" id="LQZT01000048">
    <property type="protein sequence ID" value="OCW55882.1"/>
    <property type="molecule type" value="Genomic_DNA"/>
</dbReference>
<dbReference type="SMART" id="SM00869">
    <property type="entry name" value="Autotransporter"/>
    <property type="match status" value="1"/>
</dbReference>
<dbReference type="InterPro" id="IPR006315">
    <property type="entry name" value="OM_autotransptr_brl_dom"/>
</dbReference>
<dbReference type="InterPro" id="IPR012332">
    <property type="entry name" value="Autotransporter_pectin_lyase_C"/>
</dbReference>
<sequence>MSGVTVINNNSITGGDGGSGRGDAAGGAGITGSGLTIVNSGTISGGLSSSGSTRANAIEFTSGTNTLELGNGSTITGNVVAGGSSDTLVFGGDTTPGTSFDAGEIGTKYTGFERLSKTGTSTWTLTGTNAHTGGTTVEAGSLRAGSAGAFAANTAYTVNGGTLDLNGHDLTMSSLSGSGGTVALGNAGLTVNQSGTTSYAGVISGTGSLTKSGAGTLTLTGANTYAGGTTISGGTLRIGDGGMSGSLVGDIVNNSALIFDRSDGLTYAGLISGTGSLTKSGAGTLTLTGANTYAGGTMVLAGTLEIGDGGTSGSLAGDIVNDAALVFNRSDALTYAGNMSGTGSLTKSGAGTLTLTGAGTHTGGTTISAGTLQIGNGGTSGSVTGDITNNSALIFNRSDALTYEGVISGTGSLTKSGTGTLTLTGTNTHTGGTTVSGGWLVVNGSIGAVTLNGGSLGGSGTIGGFTAGAGSTIAPGNSIGTLTVAGNADFAAGSTYAVEVDNAGNSDTLAATGTVTIDNGATLTILAENGTDDGSSYAPSTAYTIITAGTAVTGQFGTVTENFAFLDAAVGYGPKAVTLTLTRNASSFDTIGRTANQNAVARGLSSLSAGNAVYDAVLGLSAEGARTAFDSLSGEIHASVTASFIQAGRFARNAASNRIRDAFEGLSSAYGPAPAVIGDGDARHDGGAVIWGHGYGGWSEIRGNGNAAALDHSTGGFFFGADTDIASGWRGGLMAGYGNTSFAVESRSSSGDADSYTVGVYGGGQLGAVGLRLGASHALHDVSMSRTVTVGALGTVLSADYTASTTQLFGEAGYSFDTPLARFEPFAGFALVHQRSSGFTETGGAAALSVASTSQTLGVTTLGLRAERQVVAGESYSASLRGSLGWSHLVGDPEPSATMRFASGSAFTISGVPLDRDSLQMEAGLRLDFAGGAIVNLDYQGELSAGTQSHGVAARFSKSF</sequence>
<evidence type="ECO:0000256" key="1">
    <source>
        <dbReference type="ARBA" id="ARBA00022729"/>
    </source>
</evidence>
<dbReference type="Gene3D" id="2.40.128.130">
    <property type="entry name" value="Autotransporter beta-domain"/>
    <property type="match status" value="1"/>
</dbReference>
<evidence type="ECO:0000313" key="4">
    <source>
        <dbReference type="EMBL" id="OCW55882.1"/>
    </source>
</evidence>
<dbReference type="PANTHER" id="PTHR35037:SF3">
    <property type="entry name" value="C-TERMINAL REGION OF AIDA-LIKE PROTEIN"/>
    <property type="match status" value="1"/>
</dbReference>
<keyword evidence="5" id="KW-1185">Reference proteome</keyword>
<accession>A0A1C1YQS5</accession>
<reference evidence="4 5" key="1">
    <citation type="submission" date="2015-12" db="EMBL/GenBank/DDBJ databases">
        <authorList>
            <person name="Shamseldin A."/>
            <person name="Moawad H."/>
            <person name="Abd El-Rahim W.M."/>
            <person name="Sadowsky M.J."/>
        </authorList>
    </citation>
    <scope>NUCLEOTIDE SEQUENCE [LARGE SCALE GENOMIC DNA]</scope>
    <source>
        <strain evidence="4 5">JC234</strain>
    </source>
</reference>
<dbReference type="PROSITE" id="PS51208">
    <property type="entry name" value="AUTOTRANSPORTER"/>
    <property type="match status" value="1"/>
</dbReference>
<keyword evidence="1" id="KW-0732">Signal</keyword>
<dbReference type="InterPro" id="IPR051551">
    <property type="entry name" value="Autotransporter_adhesion"/>
</dbReference>
<dbReference type="NCBIfam" id="TIGR02601">
    <property type="entry name" value="autotrns_rpt"/>
    <property type="match status" value="5"/>
</dbReference>
<dbReference type="InterPro" id="IPR036709">
    <property type="entry name" value="Autotransporte_beta_dom_sf"/>
</dbReference>
<feature type="domain" description="Autotransporter" evidence="3">
    <location>
        <begin position="683"/>
        <end position="960"/>
    </location>
</feature>
<gene>
    <name evidence="4" type="ORF">AWJ14_11630</name>
</gene>
<dbReference type="Proteomes" id="UP000094795">
    <property type="component" value="Unassembled WGS sequence"/>
</dbReference>
<dbReference type="SUPFAM" id="SSF51126">
    <property type="entry name" value="Pectin lyase-like"/>
    <property type="match status" value="2"/>
</dbReference>
<dbReference type="Pfam" id="PF12951">
    <property type="entry name" value="PATR"/>
    <property type="match status" value="5"/>
</dbReference>
<dbReference type="InterPro" id="IPR011050">
    <property type="entry name" value="Pectin_lyase_fold/virulence"/>
</dbReference>
<dbReference type="STRING" id="1480615.AWJ14_11630"/>
<feature type="compositionally biased region" description="Gly residues" evidence="2">
    <location>
        <begin position="14"/>
        <end position="25"/>
    </location>
</feature>
<dbReference type="PANTHER" id="PTHR35037">
    <property type="entry name" value="C-TERMINAL REGION OF AIDA-LIKE PROTEIN"/>
    <property type="match status" value="1"/>
</dbReference>
<comment type="caution">
    <text evidence="4">The sequence shown here is derived from an EMBL/GenBank/DDBJ whole genome shotgun (WGS) entry which is preliminary data.</text>
</comment>
<dbReference type="GO" id="GO:0019867">
    <property type="term" value="C:outer membrane"/>
    <property type="evidence" value="ECO:0007669"/>
    <property type="project" value="InterPro"/>
</dbReference>
<evidence type="ECO:0000313" key="5">
    <source>
        <dbReference type="Proteomes" id="UP000094795"/>
    </source>
</evidence>
<proteinExistence type="predicted"/>
<evidence type="ECO:0000259" key="3">
    <source>
        <dbReference type="PROSITE" id="PS51208"/>
    </source>
</evidence>
<dbReference type="Pfam" id="PF03797">
    <property type="entry name" value="Autotransporter"/>
    <property type="match status" value="1"/>
</dbReference>
<organism evidence="4 5">
    <name type="scientific">Hoeflea olei</name>
    <dbReference type="NCBI Taxonomy" id="1480615"/>
    <lineage>
        <taxon>Bacteria</taxon>
        <taxon>Pseudomonadati</taxon>
        <taxon>Pseudomonadota</taxon>
        <taxon>Alphaproteobacteria</taxon>
        <taxon>Hyphomicrobiales</taxon>
        <taxon>Rhizobiaceae</taxon>
        <taxon>Hoeflea</taxon>
    </lineage>
</organism>
<dbReference type="NCBIfam" id="TIGR01414">
    <property type="entry name" value="autotrans_barl"/>
    <property type="match status" value="1"/>
</dbReference>
<protein>
    <recommendedName>
        <fullName evidence="3">Autotransporter domain-containing protein</fullName>
    </recommendedName>
</protein>